<feature type="compositionally biased region" description="Acidic residues" evidence="1">
    <location>
        <begin position="30"/>
        <end position="55"/>
    </location>
</feature>
<protein>
    <submittedName>
        <fullName evidence="2">Uncharacterized protein</fullName>
    </submittedName>
</protein>
<dbReference type="Proteomes" id="UP000693981">
    <property type="component" value="Unassembled WGS sequence"/>
</dbReference>
<dbReference type="EMBL" id="JAGDFL010000302">
    <property type="protein sequence ID" value="KAG7394075.1"/>
    <property type="molecule type" value="Genomic_DNA"/>
</dbReference>
<name>A0A8T1WL99_9STRA</name>
<comment type="caution">
    <text evidence="2">The sequence shown here is derived from an EMBL/GenBank/DDBJ whole genome shotgun (WGS) entry which is preliminary data.</text>
</comment>
<dbReference type="AlphaFoldDB" id="A0A8T1WL99"/>
<feature type="region of interest" description="Disordered" evidence="1">
    <location>
        <begin position="1"/>
        <end position="210"/>
    </location>
</feature>
<evidence type="ECO:0000313" key="2">
    <source>
        <dbReference type="EMBL" id="KAG7394075.1"/>
    </source>
</evidence>
<keyword evidence="3" id="KW-1185">Reference proteome</keyword>
<feature type="compositionally biased region" description="Acidic residues" evidence="1">
    <location>
        <begin position="102"/>
        <end position="128"/>
    </location>
</feature>
<dbReference type="OrthoDB" id="124342at2759"/>
<gene>
    <name evidence="2" type="ORF">PHYBOEH_005854</name>
</gene>
<reference evidence="2" key="1">
    <citation type="submission" date="2021-02" db="EMBL/GenBank/DDBJ databases">
        <authorList>
            <person name="Palmer J.M."/>
        </authorList>
    </citation>
    <scope>NUCLEOTIDE SEQUENCE</scope>
    <source>
        <strain evidence="2">SCRP23</strain>
    </source>
</reference>
<feature type="compositionally biased region" description="Basic and acidic residues" evidence="1">
    <location>
        <begin position="71"/>
        <end position="82"/>
    </location>
</feature>
<evidence type="ECO:0000313" key="3">
    <source>
        <dbReference type="Proteomes" id="UP000693981"/>
    </source>
</evidence>
<feature type="compositionally biased region" description="Basic and acidic residues" evidence="1">
    <location>
        <begin position="198"/>
        <end position="210"/>
    </location>
</feature>
<accession>A0A8T1WL99</accession>
<proteinExistence type="predicted"/>
<sequence>MSGVGERGQRRKRLGSSDVDYRSLMLGLEKDDEDDEDFEPDEEFETEEEEGFDGQEVEKFDGVEDEEEFDGEGKEESDRVQEEESGGEAEVEFAGNTHLADTEEDSDDIDSMDEDDRVDSEVVEISEDGETHGDEDSGSATTTNEEVGVSVAHAKTLHKKRVPSSQTPLPVAKKRVKRIECSSESSSDEDFGASAGDYEPRNRRSSTRAEKRALEEAHAWVHNVVPPFPTKQLLSWQDFDKELKIYKKKNNLLFRVRSSESTATHNAYVFLVLYI</sequence>
<evidence type="ECO:0000256" key="1">
    <source>
        <dbReference type="SAM" id="MobiDB-lite"/>
    </source>
</evidence>
<organism evidence="2 3">
    <name type="scientific">Phytophthora boehmeriae</name>
    <dbReference type="NCBI Taxonomy" id="109152"/>
    <lineage>
        <taxon>Eukaryota</taxon>
        <taxon>Sar</taxon>
        <taxon>Stramenopiles</taxon>
        <taxon>Oomycota</taxon>
        <taxon>Peronosporomycetes</taxon>
        <taxon>Peronosporales</taxon>
        <taxon>Peronosporaceae</taxon>
        <taxon>Phytophthora</taxon>
    </lineage>
</organism>